<dbReference type="Proteomes" id="UP000823935">
    <property type="component" value="Unassembled WGS sequence"/>
</dbReference>
<gene>
    <name evidence="6" type="ORF">IAB44_07375</name>
</gene>
<evidence type="ECO:0000256" key="1">
    <source>
        <dbReference type="ARBA" id="ARBA00005417"/>
    </source>
</evidence>
<comment type="similarity">
    <text evidence="1">Belongs to the ABC transporter superfamily.</text>
</comment>
<evidence type="ECO:0000256" key="4">
    <source>
        <dbReference type="ARBA" id="ARBA00022840"/>
    </source>
</evidence>
<evidence type="ECO:0000313" key="6">
    <source>
        <dbReference type="EMBL" id="HIS31353.1"/>
    </source>
</evidence>
<dbReference type="PANTHER" id="PTHR43335">
    <property type="entry name" value="ABC TRANSPORTER, ATP-BINDING PROTEIN"/>
    <property type="match status" value="1"/>
</dbReference>
<dbReference type="AlphaFoldDB" id="A0A9D1JK40"/>
<keyword evidence="3" id="KW-0547">Nucleotide-binding</keyword>
<evidence type="ECO:0000256" key="2">
    <source>
        <dbReference type="ARBA" id="ARBA00022448"/>
    </source>
</evidence>
<organism evidence="6 7">
    <name type="scientific">Candidatus Limivivens intestinipullorum</name>
    <dbReference type="NCBI Taxonomy" id="2840858"/>
    <lineage>
        <taxon>Bacteria</taxon>
        <taxon>Bacillati</taxon>
        <taxon>Bacillota</taxon>
        <taxon>Clostridia</taxon>
        <taxon>Lachnospirales</taxon>
        <taxon>Lachnospiraceae</taxon>
        <taxon>Lachnospiraceae incertae sedis</taxon>
        <taxon>Candidatus Limivivens</taxon>
    </lineage>
</organism>
<dbReference type="GO" id="GO:0016887">
    <property type="term" value="F:ATP hydrolysis activity"/>
    <property type="evidence" value="ECO:0007669"/>
    <property type="project" value="InterPro"/>
</dbReference>
<dbReference type="PANTHER" id="PTHR43335:SF4">
    <property type="entry name" value="ABC TRANSPORTER, ATP-BINDING PROTEIN"/>
    <property type="match status" value="1"/>
</dbReference>
<dbReference type="InterPro" id="IPR003439">
    <property type="entry name" value="ABC_transporter-like_ATP-bd"/>
</dbReference>
<accession>A0A9D1JK40</accession>
<reference evidence="6" key="1">
    <citation type="submission" date="2020-10" db="EMBL/GenBank/DDBJ databases">
        <authorList>
            <person name="Gilroy R."/>
        </authorList>
    </citation>
    <scope>NUCLEOTIDE SEQUENCE</scope>
    <source>
        <strain evidence="6">CHK190-19873</strain>
    </source>
</reference>
<reference evidence="6" key="2">
    <citation type="journal article" date="2021" name="PeerJ">
        <title>Extensive microbial diversity within the chicken gut microbiome revealed by metagenomics and culture.</title>
        <authorList>
            <person name="Gilroy R."/>
            <person name="Ravi A."/>
            <person name="Getino M."/>
            <person name="Pursley I."/>
            <person name="Horton D.L."/>
            <person name="Alikhan N.F."/>
            <person name="Baker D."/>
            <person name="Gharbi K."/>
            <person name="Hall N."/>
            <person name="Watson M."/>
            <person name="Adriaenssens E.M."/>
            <person name="Foster-Nyarko E."/>
            <person name="Jarju S."/>
            <person name="Secka A."/>
            <person name="Antonio M."/>
            <person name="Oren A."/>
            <person name="Chaudhuri R.R."/>
            <person name="La Ragione R."/>
            <person name="Hildebrand F."/>
            <person name="Pallen M.J."/>
        </authorList>
    </citation>
    <scope>NUCLEOTIDE SEQUENCE</scope>
    <source>
        <strain evidence="6">CHK190-19873</strain>
    </source>
</reference>
<dbReference type="EMBL" id="DVIQ01000035">
    <property type="protein sequence ID" value="HIS31353.1"/>
    <property type="molecule type" value="Genomic_DNA"/>
</dbReference>
<dbReference type="GO" id="GO:0005524">
    <property type="term" value="F:ATP binding"/>
    <property type="evidence" value="ECO:0007669"/>
    <property type="project" value="UniProtKB-KW"/>
</dbReference>
<dbReference type="InterPro" id="IPR003593">
    <property type="entry name" value="AAA+_ATPase"/>
</dbReference>
<dbReference type="SMART" id="SM00382">
    <property type="entry name" value="AAA"/>
    <property type="match status" value="1"/>
</dbReference>
<comment type="caution">
    <text evidence="6">The sequence shown here is derived from an EMBL/GenBank/DDBJ whole genome shotgun (WGS) entry which is preliminary data.</text>
</comment>
<feature type="domain" description="ABC transporter" evidence="5">
    <location>
        <begin position="2"/>
        <end position="227"/>
    </location>
</feature>
<dbReference type="Gene3D" id="3.40.50.300">
    <property type="entry name" value="P-loop containing nucleotide triphosphate hydrolases"/>
    <property type="match status" value="1"/>
</dbReference>
<dbReference type="PROSITE" id="PS50893">
    <property type="entry name" value="ABC_TRANSPORTER_2"/>
    <property type="match status" value="1"/>
</dbReference>
<evidence type="ECO:0000313" key="7">
    <source>
        <dbReference type="Proteomes" id="UP000823935"/>
    </source>
</evidence>
<name>A0A9D1JK40_9FIRM</name>
<dbReference type="CDD" id="cd03230">
    <property type="entry name" value="ABC_DR_subfamily_A"/>
    <property type="match status" value="1"/>
</dbReference>
<dbReference type="Pfam" id="PF00005">
    <property type="entry name" value="ABC_tran"/>
    <property type="match status" value="1"/>
</dbReference>
<dbReference type="InterPro" id="IPR027417">
    <property type="entry name" value="P-loop_NTPase"/>
</dbReference>
<keyword evidence="2" id="KW-0813">Transport</keyword>
<sequence length="294" mass="32765">MIRMKNLSKEYKNGRGLLDLTLEVEDGETLGLMGPFGSGKSTLIGILAGFLKPTRGICSINGKVPGANQEAICRFTGVLQPRMAFPRQMSAIDYLRFTAGIRGVKSLERGLAVLEHFGIDPELSLHRLPRGFRQMVGLAGVMLHGPVVLLLDEPDRYLDGMVQARFDELMLEEKARGTTILIASENFQDMERICDRMAFLRRGSLVNVDDVPSIRAARKKAYLVTFQNEMETLRFIRENPGSRQVSQSQVLLTVYGEILPCLKLLGNYQVSGFELLSQSLQEIFTHVYGGESHA</sequence>
<evidence type="ECO:0000256" key="3">
    <source>
        <dbReference type="ARBA" id="ARBA00022741"/>
    </source>
</evidence>
<dbReference type="SUPFAM" id="SSF52540">
    <property type="entry name" value="P-loop containing nucleoside triphosphate hydrolases"/>
    <property type="match status" value="1"/>
</dbReference>
<keyword evidence="4 6" id="KW-0067">ATP-binding</keyword>
<evidence type="ECO:0000259" key="5">
    <source>
        <dbReference type="PROSITE" id="PS50893"/>
    </source>
</evidence>
<proteinExistence type="inferred from homology"/>
<protein>
    <submittedName>
        <fullName evidence="6">ABC transporter ATP-binding protein</fullName>
    </submittedName>
</protein>